<dbReference type="EMBL" id="CAJOBQ010000593">
    <property type="protein sequence ID" value="CAF4387069.1"/>
    <property type="molecule type" value="Genomic_DNA"/>
</dbReference>
<evidence type="ECO:0000313" key="11">
    <source>
        <dbReference type="EMBL" id="CAF3363671.1"/>
    </source>
</evidence>
<evidence type="ECO:0000313" key="14">
    <source>
        <dbReference type="EMBL" id="CAF4770216.1"/>
    </source>
</evidence>
<evidence type="ECO:0000256" key="7">
    <source>
        <dbReference type="ARBA" id="ARBA00022833"/>
    </source>
</evidence>
<comment type="similarity">
    <text evidence="2">Belongs to the PIAS family.</text>
</comment>
<dbReference type="Proteomes" id="UP000663848">
    <property type="component" value="Unassembled WGS sequence"/>
</dbReference>
<dbReference type="GO" id="GO:0000785">
    <property type="term" value="C:chromatin"/>
    <property type="evidence" value="ECO:0007669"/>
    <property type="project" value="TreeGrafter"/>
</dbReference>
<evidence type="ECO:0000256" key="3">
    <source>
        <dbReference type="ARBA" id="ARBA00022679"/>
    </source>
</evidence>
<evidence type="ECO:0000256" key="8">
    <source>
        <dbReference type="PROSITE-ProRule" id="PRU00452"/>
    </source>
</evidence>
<evidence type="ECO:0008006" key="16">
    <source>
        <dbReference type="Google" id="ProtNLM"/>
    </source>
</evidence>
<sequence length="574" mass="65881">MHWSSVIKPSNNQIYILSEEDRTRIYQLLNDLDSDQLRLLLTKHLQNPSLSNDMQNYTHAQLFQECFSLVNNSYTVELGQTLHALRQQRYSSDYFQQQSVPNFRTPFNQDQTRFFTHTAMQHNGRPNIIVSASPVMVQHLRMNRPNLNHLQPISNNDPRSSHQQAQRSTYITSILARPLQIRSSSPSVEPIVNNSLTTVLQQYQIPLLPAPSCIQSSTSSSRQTPILPAPSNAQNLTFHKITFKNLPFYHTITCVHERNHIFHYDSYRKQFTAHDAFILPVDICNQLSLSYDYISDLNIHTTSKCLLLRLARIDQPPAFNGQYEDNLPPNLTIVVNGHTLSNLPTPKASTRQQTDLIRAGREIDITPHIMFNPILKNEITITWSYHTDNTSLHIQYVNAKYALHIYLVERLTVEKLCDKIINKIGRFYRHDSVKLLANARAKDGDLGLEVSDQKLKLICPIDQRLLRKPIRATTCQHLQCFDLTNYIALNEKSNKWMCPVCNKPALFDDLQIDLHTEAILNSIKNENITEITIKADLDWKPVMPIKTDDESVGSSSAIRAMSSSNDIIYIDDDD</sequence>
<dbReference type="PANTHER" id="PTHR10782">
    <property type="entry name" value="ZINC FINGER MIZ DOMAIN-CONTAINING PROTEIN"/>
    <property type="match status" value="1"/>
</dbReference>
<dbReference type="PROSITE" id="PS51044">
    <property type="entry name" value="ZF_SP_RING"/>
    <property type="match status" value="1"/>
</dbReference>
<dbReference type="GO" id="GO:0061665">
    <property type="term" value="F:SUMO ligase activity"/>
    <property type="evidence" value="ECO:0007669"/>
    <property type="project" value="TreeGrafter"/>
</dbReference>
<dbReference type="CDD" id="cd16650">
    <property type="entry name" value="SP-RING_PIAS-like"/>
    <property type="match status" value="1"/>
</dbReference>
<dbReference type="Proteomes" id="UP000663869">
    <property type="component" value="Unassembled WGS sequence"/>
</dbReference>
<dbReference type="Proteomes" id="UP000663862">
    <property type="component" value="Unassembled WGS sequence"/>
</dbReference>
<comment type="pathway">
    <text evidence="1">Protein modification; protein sumoylation.</text>
</comment>
<evidence type="ECO:0000313" key="13">
    <source>
        <dbReference type="EMBL" id="CAF4387069.1"/>
    </source>
</evidence>
<evidence type="ECO:0000259" key="9">
    <source>
        <dbReference type="PROSITE" id="PS51044"/>
    </source>
</evidence>
<dbReference type="PANTHER" id="PTHR10782:SF4">
    <property type="entry name" value="TONALLI, ISOFORM E"/>
    <property type="match status" value="1"/>
</dbReference>
<evidence type="ECO:0000259" key="10">
    <source>
        <dbReference type="PROSITE" id="PS51466"/>
    </source>
</evidence>
<evidence type="ECO:0000256" key="1">
    <source>
        <dbReference type="ARBA" id="ARBA00004718"/>
    </source>
</evidence>
<feature type="domain" description="SP-RING-type" evidence="9">
    <location>
        <begin position="444"/>
        <end position="525"/>
    </location>
</feature>
<dbReference type="Pfam" id="PF14324">
    <property type="entry name" value="PINIT"/>
    <property type="match status" value="1"/>
</dbReference>
<dbReference type="EMBL" id="CAJOBR010004171">
    <property type="protein sequence ID" value="CAF4770216.1"/>
    <property type="molecule type" value="Genomic_DNA"/>
</dbReference>
<evidence type="ECO:0000256" key="2">
    <source>
        <dbReference type="ARBA" id="ARBA00005383"/>
    </source>
</evidence>
<dbReference type="GO" id="GO:0008270">
    <property type="term" value="F:zinc ion binding"/>
    <property type="evidence" value="ECO:0007669"/>
    <property type="project" value="UniProtKB-KW"/>
</dbReference>
<dbReference type="Proteomes" id="UP000663872">
    <property type="component" value="Unassembled WGS sequence"/>
</dbReference>
<evidence type="ECO:0000256" key="4">
    <source>
        <dbReference type="ARBA" id="ARBA00022723"/>
    </source>
</evidence>
<proteinExistence type="inferred from homology"/>
<keyword evidence="5 8" id="KW-0863">Zinc-finger</keyword>
<keyword evidence="7" id="KW-0862">Zinc</keyword>
<gene>
    <name evidence="11" type="ORF">FME351_LOCUS5657</name>
    <name evidence="12" type="ORF">GRG538_LOCUS18369</name>
    <name evidence="14" type="ORF">QYT958_LOCUS22125</name>
    <name evidence="13" type="ORF">TSG867_LOCUS12000</name>
</gene>
<dbReference type="SUPFAM" id="SSF57850">
    <property type="entry name" value="RING/U-box"/>
    <property type="match status" value="1"/>
</dbReference>
<keyword evidence="3" id="KW-0808">Transferase</keyword>
<accession>A0A817X1V7</accession>
<dbReference type="EMBL" id="CAJNYU010000496">
    <property type="protein sequence ID" value="CAF3363671.1"/>
    <property type="molecule type" value="Genomic_DNA"/>
</dbReference>
<keyword evidence="4" id="KW-0479">Metal-binding</keyword>
<dbReference type="InterPro" id="IPR004181">
    <property type="entry name" value="Znf_MIZ"/>
</dbReference>
<dbReference type="UniPathway" id="UPA00886"/>
<evidence type="ECO:0000256" key="5">
    <source>
        <dbReference type="ARBA" id="ARBA00022771"/>
    </source>
</evidence>
<evidence type="ECO:0000313" key="12">
    <source>
        <dbReference type="EMBL" id="CAF3514199.1"/>
    </source>
</evidence>
<dbReference type="Pfam" id="PF02891">
    <property type="entry name" value="zf-MIZ"/>
    <property type="match status" value="1"/>
</dbReference>
<dbReference type="InterPro" id="IPR013083">
    <property type="entry name" value="Znf_RING/FYVE/PHD"/>
</dbReference>
<protein>
    <recommendedName>
        <fullName evidence="16">SP-RING-type domain-containing protein</fullName>
    </recommendedName>
</protein>
<keyword evidence="6" id="KW-0833">Ubl conjugation pathway</keyword>
<name>A0A817X1V7_9BILA</name>
<dbReference type="AlphaFoldDB" id="A0A817X1V7"/>
<dbReference type="Gene3D" id="2.60.120.780">
    <property type="entry name" value="PINIT domain"/>
    <property type="match status" value="1"/>
</dbReference>
<feature type="domain" description="PINIT" evidence="10">
    <location>
        <begin position="224"/>
        <end position="411"/>
    </location>
</feature>
<dbReference type="GO" id="GO:0016925">
    <property type="term" value="P:protein sumoylation"/>
    <property type="evidence" value="ECO:0007669"/>
    <property type="project" value="UniProtKB-UniPathway"/>
</dbReference>
<dbReference type="EMBL" id="CAJNYT010002982">
    <property type="protein sequence ID" value="CAF3514199.1"/>
    <property type="molecule type" value="Genomic_DNA"/>
</dbReference>
<reference evidence="11" key="1">
    <citation type="submission" date="2021-02" db="EMBL/GenBank/DDBJ databases">
        <authorList>
            <person name="Nowell W R."/>
        </authorList>
    </citation>
    <scope>NUCLEOTIDE SEQUENCE</scope>
</reference>
<organism evidence="11 15">
    <name type="scientific">Rotaria socialis</name>
    <dbReference type="NCBI Taxonomy" id="392032"/>
    <lineage>
        <taxon>Eukaryota</taxon>
        <taxon>Metazoa</taxon>
        <taxon>Spiralia</taxon>
        <taxon>Gnathifera</taxon>
        <taxon>Rotifera</taxon>
        <taxon>Eurotatoria</taxon>
        <taxon>Bdelloidea</taxon>
        <taxon>Philodinida</taxon>
        <taxon>Philodinidae</taxon>
        <taxon>Rotaria</taxon>
    </lineage>
</organism>
<evidence type="ECO:0000313" key="15">
    <source>
        <dbReference type="Proteomes" id="UP000663869"/>
    </source>
</evidence>
<dbReference type="InterPro" id="IPR038654">
    <property type="entry name" value="PINIT_sf"/>
</dbReference>
<comment type="caution">
    <text evidence="11">The sequence shown here is derived from an EMBL/GenBank/DDBJ whole genome shotgun (WGS) entry which is preliminary data.</text>
</comment>
<dbReference type="InterPro" id="IPR023321">
    <property type="entry name" value="PINIT"/>
</dbReference>
<dbReference type="PROSITE" id="PS51466">
    <property type="entry name" value="PINIT"/>
    <property type="match status" value="1"/>
</dbReference>
<evidence type="ECO:0000256" key="6">
    <source>
        <dbReference type="ARBA" id="ARBA00022786"/>
    </source>
</evidence>
<dbReference type="Gene3D" id="3.30.40.10">
    <property type="entry name" value="Zinc/RING finger domain, C3HC4 (zinc finger)"/>
    <property type="match status" value="1"/>
</dbReference>